<dbReference type="GO" id="GO:0046872">
    <property type="term" value="F:metal ion binding"/>
    <property type="evidence" value="ECO:0007669"/>
    <property type="project" value="UniProtKB-KW"/>
</dbReference>
<keyword evidence="2" id="KW-0479">Metal-binding</keyword>
<dbReference type="InterPro" id="IPR000891">
    <property type="entry name" value="PYR_CT"/>
</dbReference>
<comment type="caution">
    <text evidence="6">The sequence shown here is derived from an EMBL/GenBank/DDBJ whole genome shotgun (WGS) entry which is preliminary data.</text>
</comment>
<gene>
    <name evidence="5" type="ORF">NG42_09515</name>
    <name evidence="6" type="ORF">NG43_02825</name>
</gene>
<dbReference type="Proteomes" id="UP000037088">
    <property type="component" value="Unassembled WGS sequence"/>
</dbReference>
<proteinExistence type="inferred from homology"/>
<evidence type="ECO:0000313" key="6">
    <source>
        <dbReference type="EMBL" id="KOC94743.1"/>
    </source>
</evidence>
<dbReference type="RefSeq" id="WP_052899064.1">
    <property type="nucleotide sequence ID" value="NZ_JRXE01000011.1"/>
</dbReference>
<dbReference type="SUPFAM" id="SSF51569">
    <property type="entry name" value="Aldolase"/>
    <property type="match status" value="1"/>
</dbReference>
<keyword evidence="3 6" id="KW-0456">Lyase</keyword>
<dbReference type="Proteomes" id="UP000036851">
    <property type="component" value="Unassembled WGS sequence"/>
</dbReference>
<accession>A0A0L7TH64</accession>
<evidence type="ECO:0000313" key="8">
    <source>
        <dbReference type="Proteomes" id="UP000037088"/>
    </source>
</evidence>
<evidence type="ECO:0000313" key="5">
    <source>
        <dbReference type="EMBL" id="KOC90295.1"/>
    </source>
</evidence>
<evidence type="ECO:0000256" key="2">
    <source>
        <dbReference type="ARBA" id="ARBA00022723"/>
    </source>
</evidence>
<dbReference type="GO" id="GO:0006552">
    <property type="term" value="P:L-leucine catabolic process"/>
    <property type="evidence" value="ECO:0007669"/>
    <property type="project" value="TreeGrafter"/>
</dbReference>
<dbReference type="EMBL" id="JRXF01000003">
    <property type="protein sequence ID" value="KOC94743.1"/>
    <property type="molecule type" value="Genomic_DNA"/>
</dbReference>
<evidence type="ECO:0000259" key="4">
    <source>
        <dbReference type="PROSITE" id="PS50991"/>
    </source>
</evidence>
<dbReference type="EMBL" id="JRXE01000011">
    <property type="protein sequence ID" value="KOC90295.1"/>
    <property type="molecule type" value="Genomic_DNA"/>
</dbReference>
<reference evidence="7 8" key="1">
    <citation type="journal article" date="2015" name="Int. J. Syst. Evol. Microbiol.">
        <title>Erwinia iniecta sp. nov., isolated from Russian wheat aphids (Diuraphis noxia).</title>
        <authorList>
            <person name="Campillo T."/>
            <person name="Luna E."/>
            <person name="Portier P."/>
            <person name="Fischer-Le Saux M."/>
            <person name="Lapitan N."/>
            <person name="Tisserat N.A."/>
            <person name="Leach J.E."/>
        </authorList>
    </citation>
    <scope>NUCLEOTIDE SEQUENCE [LARGE SCALE GENOMIC DNA]</scope>
    <source>
        <strain evidence="5 8">B120</strain>
        <strain evidence="6 7">B149</strain>
    </source>
</reference>
<dbReference type="NCBIfam" id="NF004283">
    <property type="entry name" value="PRK05692.1"/>
    <property type="match status" value="1"/>
</dbReference>
<evidence type="ECO:0000256" key="1">
    <source>
        <dbReference type="ARBA" id="ARBA00009405"/>
    </source>
</evidence>
<dbReference type="GO" id="GO:0046951">
    <property type="term" value="P:ketone body biosynthetic process"/>
    <property type="evidence" value="ECO:0007669"/>
    <property type="project" value="TreeGrafter"/>
</dbReference>
<sequence>MQQRNPGGDRQIFIQEVCPRDGLQNEAVFVSTEDKIALINQLSACGFAKIEVTSFTSPKAIPALKDAEEVMKNIRRNPAVEYSVLVPNLRGAERAMACLIDEANLVMSASASHNFTNLRMSREASVEQLSLVINALKGSSAAINLSLSAAFGCPFEGDVAEATVLRLIEHFALREVRGITLCDTTGMAYPSQVASLCRQVKQQFPQLEITLHFHDTRGMALANTLAALGEGINRFDAATGGLGGCPYAPGASGNVCTEDMVHMLTLMGYQTGVNLESLLEISRDLPRLIGHNVPGSLARAGMRSDLHPMPASLEQQFKGCVPAGVQL</sequence>
<organism evidence="6 7">
    <name type="scientific">Winslowiella iniecta</name>
    <dbReference type="NCBI Taxonomy" id="1560201"/>
    <lineage>
        <taxon>Bacteria</taxon>
        <taxon>Pseudomonadati</taxon>
        <taxon>Pseudomonadota</taxon>
        <taxon>Gammaproteobacteria</taxon>
        <taxon>Enterobacterales</taxon>
        <taxon>Erwiniaceae</taxon>
        <taxon>Winslowiella</taxon>
    </lineage>
</organism>
<dbReference type="AlphaFoldDB" id="A0A0L7TH64"/>
<dbReference type="InterPro" id="IPR013785">
    <property type="entry name" value="Aldolase_TIM"/>
</dbReference>
<comment type="similarity">
    <text evidence="1">Belongs to the HMG-CoA lyase family.</text>
</comment>
<dbReference type="Gene3D" id="3.20.20.70">
    <property type="entry name" value="Aldolase class I"/>
    <property type="match status" value="1"/>
</dbReference>
<keyword evidence="8" id="KW-1185">Reference proteome</keyword>
<dbReference type="Pfam" id="PF00682">
    <property type="entry name" value="HMGL-like"/>
    <property type="match status" value="1"/>
</dbReference>
<dbReference type="InterPro" id="IPR043594">
    <property type="entry name" value="HMGL"/>
</dbReference>
<dbReference type="STRING" id="1560201.NG42_09515"/>
<dbReference type="GO" id="GO:0004419">
    <property type="term" value="F:hydroxymethylglutaryl-CoA lyase activity"/>
    <property type="evidence" value="ECO:0007669"/>
    <property type="project" value="TreeGrafter"/>
</dbReference>
<evidence type="ECO:0000256" key="3">
    <source>
        <dbReference type="ARBA" id="ARBA00023239"/>
    </source>
</evidence>
<dbReference type="CDD" id="cd07938">
    <property type="entry name" value="DRE_TIM_HMGL"/>
    <property type="match status" value="1"/>
</dbReference>
<dbReference type="PATRIC" id="fig|1560201.3.peg.2029"/>
<dbReference type="FunFam" id="3.20.20.70:FF:000071">
    <property type="entry name" value="Hydroxymethylglutaryl-CoA lyase"/>
    <property type="match status" value="1"/>
</dbReference>
<protein>
    <submittedName>
        <fullName evidence="6">Hydroxymethylglutaryl-CoA lyase</fullName>
    </submittedName>
</protein>
<dbReference type="OrthoDB" id="9784013at2"/>
<feature type="domain" description="Pyruvate carboxyltransferase" evidence="4">
    <location>
        <begin position="12"/>
        <end position="279"/>
    </location>
</feature>
<evidence type="ECO:0000313" key="7">
    <source>
        <dbReference type="Proteomes" id="UP000036851"/>
    </source>
</evidence>
<name>A0A0L7TH64_9GAMM</name>
<dbReference type="PANTHER" id="PTHR42738:SF7">
    <property type="entry name" value="HYDROXYMETHYLGLUTARYL-COA LYASE"/>
    <property type="match status" value="1"/>
</dbReference>
<dbReference type="PANTHER" id="PTHR42738">
    <property type="entry name" value="HYDROXYMETHYLGLUTARYL-COA LYASE"/>
    <property type="match status" value="1"/>
</dbReference>
<dbReference type="PROSITE" id="PS50991">
    <property type="entry name" value="PYR_CT"/>
    <property type="match status" value="1"/>
</dbReference>